<gene>
    <name evidence="2" type="ORF">CU098_005971</name>
</gene>
<dbReference type="Proteomes" id="UP000253551">
    <property type="component" value="Unassembled WGS sequence"/>
</dbReference>
<accession>A0A367IV12</accession>
<evidence type="ECO:0000256" key="1">
    <source>
        <dbReference type="SAM" id="MobiDB-lite"/>
    </source>
</evidence>
<feature type="region of interest" description="Disordered" evidence="1">
    <location>
        <begin position="66"/>
        <end position="100"/>
    </location>
</feature>
<evidence type="ECO:0000313" key="2">
    <source>
        <dbReference type="EMBL" id="RCH81321.1"/>
    </source>
</evidence>
<dbReference type="AlphaFoldDB" id="A0A367IV12"/>
<dbReference type="OrthoDB" id="2290630at2759"/>
<evidence type="ECO:0008006" key="4">
    <source>
        <dbReference type="Google" id="ProtNLM"/>
    </source>
</evidence>
<comment type="caution">
    <text evidence="2">The sequence shown here is derived from an EMBL/GenBank/DDBJ whole genome shotgun (WGS) entry which is preliminary data.</text>
</comment>
<sequence length="168" mass="19312">MASQQEEWDADVIKFWSAAVTSYQTCHEPTTELRDPEQIAADLVKDLPFKSQLNATVLDHEHDFVSKEETQSETPHTEPVIHTPSKDILEPSEPMFEEPNPVYEAPEEQAMDTNAYEQYYTDQSFMQPPPMPPPTTSEENELFSNVIMSWYYAGYYTALYQASVDIFS</sequence>
<dbReference type="CDD" id="cd22852">
    <property type="entry name" value="SMN_C"/>
    <property type="match status" value="1"/>
</dbReference>
<reference evidence="2 3" key="1">
    <citation type="journal article" date="2018" name="G3 (Bethesda)">
        <title>Phylogenetic and Phylogenomic Definition of Rhizopus Species.</title>
        <authorList>
            <person name="Gryganskyi A.P."/>
            <person name="Golan J."/>
            <person name="Dolatabadi S."/>
            <person name="Mondo S."/>
            <person name="Robb S."/>
            <person name="Idnurm A."/>
            <person name="Muszewska A."/>
            <person name="Steczkiewicz K."/>
            <person name="Masonjones S."/>
            <person name="Liao H.L."/>
            <person name="Gajdeczka M.T."/>
            <person name="Anike F."/>
            <person name="Vuek A."/>
            <person name="Anishchenko I.M."/>
            <person name="Voigt K."/>
            <person name="de Hoog G.S."/>
            <person name="Smith M.E."/>
            <person name="Heitman J."/>
            <person name="Vilgalys R."/>
            <person name="Stajich J.E."/>
        </authorList>
    </citation>
    <scope>NUCLEOTIDE SEQUENCE [LARGE SCALE GENOMIC DNA]</scope>
    <source>
        <strain evidence="2 3">LSU 92-RS-03</strain>
    </source>
</reference>
<proteinExistence type="predicted"/>
<dbReference type="STRING" id="4846.A0A367IV12"/>
<evidence type="ECO:0000313" key="3">
    <source>
        <dbReference type="Proteomes" id="UP000253551"/>
    </source>
</evidence>
<dbReference type="InterPro" id="IPR047313">
    <property type="entry name" value="SMN_C"/>
</dbReference>
<dbReference type="EMBL" id="PJQM01005574">
    <property type="protein sequence ID" value="RCH81321.1"/>
    <property type="molecule type" value="Genomic_DNA"/>
</dbReference>
<name>A0A367IV12_RHIST</name>
<organism evidence="2 3">
    <name type="scientific">Rhizopus stolonifer</name>
    <name type="common">Rhizopus nigricans</name>
    <dbReference type="NCBI Taxonomy" id="4846"/>
    <lineage>
        <taxon>Eukaryota</taxon>
        <taxon>Fungi</taxon>
        <taxon>Fungi incertae sedis</taxon>
        <taxon>Mucoromycota</taxon>
        <taxon>Mucoromycotina</taxon>
        <taxon>Mucoromycetes</taxon>
        <taxon>Mucorales</taxon>
        <taxon>Mucorineae</taxon>
        <taxon>Rhizopodaceae</taxon>
        <taxon>Rhizopus</taxon>
    </lineage>
</organism>
<protein>
    <recommendedName>
        <fullName evidence="4">Survival motor neuron Tudor domain-containing protein</fullName>
    </recommendedName>
</protein>
<keyword evidence="3" id="KW-1185">Reference proteome</keyword>